<comment type="activity regulation">
    <text evidence="9">The formation of the proteasomal ATPase ARC-20S proteasome complex, likely via the docking of the C-termini of ARC into the intersubunit pockets in the alpha-rings, may trigger opening of the gate for substrate entry. Interconversion between the open-gate and close-gate conformations leads to a dynamic regulation of the 20S proteasome proteolysis activity.</text>
</comment>
<dbReference type="EMBL" id="MIGB01000008">
    <property type="protein sequence ID" value="OSY41515.1"/>
    <property type="molecule type" value="Genomic_DNA"/>
</dbReference>
<dbReference type="GO" id="GO:0005737">
    <property type="term" value="C:cytoplasm"/>
    <property type="evidence" value="ECO:0007669"/>
    <property type="project" value="UniProtKB-SubCell"/>
</dbReference>
<dbReference type="RefSeq" id="WP_085912279.1">
    <property type="nucleotide sequence ID" value="NZ_AP018920.1"/>
</dbReference>
<dbReference type="PANTHER" id="PTHR32194">
    <property type="entry name" value="METALLOPROTEASE TLDD"/>
    <property type="match status" value="1"/>
</dbReference>
<dbReference type="GO" id="GO:0019774">
    <property type="term" value="C:proteasome core complex, beta-subunit complex"/>
    <property type="evidence" value="ECO:0007669"/>
    <property type="project" value="UniProtKB-UniRule"/>
</dbReference>
<dbReference type="Pfam" id="PF00227">
    <property type="entry name" value="Proteasome"/>
    <property type="match status" value="1"/>
</dbReference>
<dbReference type="NCBIfam" id="TIGR03690">
    <property type="entry name" value="20S_bact_beta"/>
    <property type="match status" value="1"/>
</dbReference>
<comment type="pathway">
    <text evidence="9">Protein degradation; proteasomal Pup-dependent pathway.</text>
</comment>
<evidence type="ECO:0000256" key="10">
    <source>
        <dbReference type="NCBIfam" id="TIGR03690"/>
    </source>
</evidence>
<evidence type="ECO:0000256" key="4">
    <source>
        <dbReference type="ARBA" id="ARBA00022698"/>
    </source>
</evidence>
<evidence type="ECO:0000256" key="7">
    <source>
        <dbReference type="ARBA" id="ARBA00022942"/>
    </source>
</evidence>
<proteinExistence type="inferred from homology"/>
<comment type="similarity">
    <text evidence="9">Belongs to the peptidase T1B family.</text>
</comment>
<evidence type="ECO:0000313" key="11">
    <source>
        <dbReference type="EMBL" id="OSY41515.1"/>
    </source>
</evidence>
<dbReference type="InterPro" id="IPR022483">
    <property type="entry name" value="PSB_actinobac"/>
</dbReference>
<keyword evidence="6 9" id="KW-0068">Autocatalytic cleavage</keyword>
<reference evidence="11 12" key="1">
    <citation type="submission" date="2016-09" db="EMBL/GenBank/DDBJ databases">
        <title>Pseudonocardia autotrophica DSM535, a candidate organism with high potential of specific P450 cytochromes.</title>
        <authorList>
            <person name="Grumaz C."/>
            <person name="Vainshtein Y."/>
            <person name="Kirstahler P."/>
            <person name="Sohn K."/>
        </authorList>
    </citation>
    <scope>NUCLEOTIDE SEQUENCE [LARGE SCALE GENOMIC DNA]</scope>
    <source>
        <strain evidence="11 12">DSM 535</strain>
    </source>
</reference>
<evidence type="ECO:0000256" key="2">
    <source>
        <dbReference type="ARBA" id="ARBA00022490"/>
    </source>
</evidence>
<dbReference type="STRING" id="2074.BG845_02006"/>
<comment type="subunit">
    <text evidence="9">The 20S proteasome core is composed of 14 alpha and 14 beta subunits that assemble into four stacked heptameric rings, resulting in a barrel-shaped structure. The two inner rings, each composed of seven catalytic beta subunits, are sandwiched by two outer rings, each composed of seven alpha subunits. The catalytic chamber with the active sites is on the inside of the barrel. Has a gated structure, the ends of the cylinder being occluded by the N-termini of the alpha-subunits. Is capped by the proteasome-associated ATPase, ARC.</text>
</comment>
<comment type="subcellular location">
    <subcellularLocation>
        <location evidence="9">Cytoplasm</location>
    </subcellularLocation>
</comment>
<keyword evidence="5 9" id="KW-0378">Hydrolase</keyword>
<dbReference type="Gene3D" id="3.60.20.10">
    <property type="entry name" value="Glutamine Phosphoribosylpyrophosphate, subunit 1, domain 1"/>
    <property type="match status" value="1"/>
</dbReference>
<dbReference type="OrthoDB" id="5174038at2"/>
<dbReference type="SUPFAM" id="SSF56235">
    <property type="entry name" value="N-terminal nucleophile aminohydrolases (Ntn hydrolases)"/>
    <property type="match status" value="1"/>
</dbReference>
<dbReference type="EC" id="3.4.25.1" evidence="9 10"/>
<dbReference type="InterPro" id="IPR023333">
    <property type="entry name" value="Proteasome_suB-type"/>
</dbReference>
<dbReference type="HAMAP" id="MF_02113_B">
    <property type="entry name" value="Proteasome_B_B"/>
    <property type="match status" value="1"/>
</dbReference>
<dbReference type="UniPathway" id="UPA00997"/>
<evidence type="ECO:0000256" key="9">
    <source>
        <dbReference type="HAMAP-Rule" id="MF_02113"/>
    </source>
</evidence>
<dbReference type="GO" id="GO:0019941">
    <property type="term" value="P:modification-dependent protein catabolic process"/>
    <property type="evidence" value="ECO:0007669"/>
    <property type="project" value="UniProtKB-UniRule"/>
</dbReference>
<keyword evidence="7 9" id="KW-0647">Proteasome</keyword>
<dbReference type="PANTHER" id="PTHR32194:SF0">
    <property type="entry name" value="ATP-DEPENDENT PROTEASE SUBUNIT HSLV"/>
    <property type="match status" value="1"/>
</dbReference>
<evidence type="ECO:0000256" key="5">
    <source>
        <dbReference type="ARBA" id="ARBA00022801"/>
    </source>
</evidence>
<keyword evidence="12" id="KW-1185">Reference proteome</keyword>
<feature type="chain" id="PRO_5023240426" description="Proteasome subunit beta" evidence="9">
    <location>
        <begin position="67"/>
        <end position="296"/>
    </location>
</feature>
<dbReference type="Proteomes" id="UP000194360">
    <property type="component" value="Unassembled WGS sequence"/>
</dbReference>
<evidence type="ECO:0000256" key="3">
    <source>
        <dbReference type="ARBA" id="ARBA00022670"/>
    </source>
</evidence>
<evidence type="ECO:0000256" key="1">
    <source>
        <dbReference type="ARBA" id="ARBA00001198"/>
    </source>
</evidence>
<dbReference type="PROSITE" id="PS51476">
    <property type="entry name" value="PROTEASOME_BETA_2"/>
    <property type="match status" value="1"/>
</dbReference>
<keyword evidence="3 9" id="KW-0645">Protease</keyword>
<dbReference type="GO" id="GO:0004298">
    <property type="term" value="F:threonine-type endopeptidase activity"/>
    <property type="evidence" value="ECO:0007669"/>
    <property type="project" value="UniProtKB-UniRule"/>
</dbReference>
<keyword evidence="4 9" id="KW-0888">Threonine protease</keyword>
<dbReference type="AlphaFoldDB" id="A0A1Y2N224"/>
<dbReference type="InterPro" id="IPR001353">
    <property type="entry name" value="Proteasome_sua/b"/>
</dbReference>
<accession>A0A1Y2N224</accession>
<gene>
    <name evidence="11" type="primary">prcB1</name>
    <name evidence="9" type="synonym">prcB</name>
    <name evidence="11" type="ORF">BG845_02006</name>
</gene>
<dbReference type="CDD" id="cd01906">
    <property type="entry name" value="proteasome_protease_HslV"/>
    <property type="match status" value="1"/>
</dbReference>
<comment type="function">
    <text evidence="9">Component of the proteasome core, a large protease complex with broad specificity involved in protein degradation.</text>
</comment>
<organism evidence="11 12">
    <name type="scientific">Pseudonocardia autotrophica</name>
    <name type="common">Amycolata autotrophica</name>
    <name type="synonym">Nocardia autotrophica</name>
    <dbReference type="NCBI Taxonomy" id="2074"/>
    <lineage>
        <taxon>Bacteria</taxon>
        <taxon>Bacillati</taxon>
        <taxon>Actinomycetota</taxon>
        <taxon>Actinomycetes</taxon>
        <taxon>Pseudonocardiales</taxon>
        <taxon>Pseudonocardiaceae</taxon>
        <taxon>Pseudonocardia</taxon>
    </lineage>
</organism>
<name>A0A1Y2N224_PSEAH</name>
<keyword evidence="2 9" id="KW-0963">Cytoplasm</keyword>
<evidence type="ECO:0000313" key="12">
    <source>
        <dbReference type="Proteomes" id="UP000194360"/>
    </source>
</evidence>
<sequence length="296" mass="30442">MEFRPSVTPGIVPGRHTGQLGTFLTGSESFADFVGATAPHLLPGAGIAASPAHGGNAADALGVPHGTTIIALTYAGGVVIAGDRRATSGNVIAQRDIEKVFVTDEHSAVGIAGSAGIALEMVRLFSVDLENYEKLEGVPLSLDGKANRLAGMVRQNLGAAMQGFVVVPLFAGYDTDIADPARAGRIVTFDPTGGRYDENLGFHAVGSGSIFAKSSLKKLHDPAADLAGAVRTAIEALYDAADDDTATGGPDTVRRIYPVVVGIDADGATRRGEDEIADVVEQVIAGRTERPGGPSR</sequence>
<evidence type="ECO:0000256" key="6">
    <source>
        <dbReference type="ARBA" id="ARBA00022813"/>
    </source>
</evidence>
<comment type="caution">
    <text evidence="11">The sequence shown here is derived from an EMBL/GenBank/DDBJ whole genome shotgun (WGS) entry which is preliminary data.</text>
</comment>
<dbReference type="InterPro" id="IPR029055">
    <property type="entry name" value="Ntn_hydrolases_N"/>
</dbReference>
<feature type="propeptide" id="PRO_5011014440" description="Removed in mature form; by autocatalysis" evidence="9">
    <location>
        <begin position="1"/>
        <end position="66"/>
    </location>
</feature>
<feature type="active site" description="Nucleophile" evidence="9">
    <location>
        <position position="67"/>
    </location>
</feature>
<comment type="catalytic activity">
    <reaction evidence="1 9">
        <text>Cleavage of peptide bonds with very broad specificity.</text>
        <dbReference type="EC" id="3.4.25.1"/>
    </reaction>
</comment>
<keyword evidence="8 9" id="KW-0865">Zymogen</keyword>
<protein>
    <recommendedName>
        <fullName evidence="9 10">Proteasome subunit beta</fullName>
        <ecNumber evidence="9 10">3.4.25.1</ecNumber>
    </recommendedName>
    <alternativeName>
        <fullName evidence="9">20S proteasome beta subunit</fullName>
    </alternativeName>
    <alternativeName>
        <fullName evidence="9">Proteasome core protein PrcB</fullName>
    </alternativeName>
</protein>
<evidence type="ECO:0000256" key="8">
    <source>
        <dbReference type="ARBA" id="ARBA00023145"/>
    </source>
</evidence>
<dbReference type="GO" id="GO:0010498">
    <property type="term" value="P:proteasomal protein catabolic process"/>
    <property type="evidence" value="ECO:0007669"/>
    <property type="project" value="UniProtKB-UniRule"/>
</dbReference>